<dbReference type="EMBL" id="JBHRYH010000005">
    <property type="protein sequence ID" value="MFC3625075.1"/>
    <property type="molecule type" value="Genomic_DNA"/>
</dbReference>
<organism evidence="2 3">
    <name type="scientific">Vogesella amnigena</name>
    <dbReference type="NCBI Taxonomy" id="1507449"/>
    <lineage>
        <taxon>Bacteria</taxon>
        <taxon>Pseudomonadati</taxon>
        <taxon>Pseudomonadota</taxon>
        <taxon>Betaproteobacteria</taxon>
        <taxon>Neisseriales</taxon>
        <taxon>Chromobacteriaceae</taxon>
        <taxon>Vogesella</taxon>
    </lineage>
</organism>
<gene>
    <name evidence="2" type="ORF">ACFOKJ_02815</name>
</gene>
<feature type="transmembrane region" description="Helical" evidence="1">
    <location>
        <begin position="97"/>
        <end position="115"/>
    </location>
</feature>
<reference evidence="3" key="1">
    <citation type="journal article" date="2019" name="Int. J. Syst. Evol. Microbiol.">
        <title>The Global Catalogue of Microorganisms (GCM) 10K type strain sequencing project: providing services to taxonomists for standard genome sequencing and annotation.</title>
        <authorList>
            <consortium name="The Broad Institute Genomics Platform"/>
            <consortium name="The Broad Institute Genome Sequencing Center for Infectious Disease"/>
            <person name="Wu L."/>
            <person name="Ma J."/>
        </authorList>
    </citation>
    <scope>NUCLEOTIDE SEQUENCE [LARGE SCALE GENOMIC DNA]</scope>
    <source>
        <strain evidence="3">KCTC 42195</strain>
    </source>
</reference>
<feature type="transmembrane region" description="Helical" evidence="1">
    <location>
        <begin position="36"/>
        <end position="55"/>
    </location>
</feature>
<name>A0ABV7TPT3_9NEIS</name>
<keyword evidence="1" id="KW-1133">Transmembrane helix</keyword>
<evidence type="ECO:0008006" key="4">
    <source>
        <dbReference type="Google" id="ProtNLM"/>
    </source>
</evidence>
<sequence length="128" mass="13725">MGMRESVKSLRAYFIFVGALTALQGIGMARGSNFNAIIAIFCLVQFSLAAGYLYVGAKLNKLLATSIRPIAIVLSAGVAVLALVFLVSLVGGFDFKYAFQLALGAVIAGYLYRNAKRLHLEETSRVTT</sequence>
<feature type="transmembrane region" description="Helical" evidence="1">
    <location>
        <begin position="67"/>
        <end position="91"/>
    </location>
</feature>
<proteinExistence type="predicted"/>
<feature type="transmembrane region" description="Helical" evidence="1">
    <location>
        <begin position="12"/>
        <end position="30"/>
    </location>
</feature>
<evidence type="ECO:0000313" key="2">
    <source>
        <dbReference type="EMBL" id="MFC3625075.1"/>
    </source>
</evidence>
<keyword evidence="1" id="KW-0472">Membrane</keyword>
<dbReference type="Proteomes" id="UP001595636">
    <property type="component" value="Unassembled WGS sequence"/>
</dbReference>
<comment type="caution">
    <text evidence="2">The sequence shown here is derived from an EMBL/GenBank/DDBJ whole genome shotgun (WGS) entry which is preliminary data.</text>
</comment>
<dbReference type="RefSeq" id="WP_390276479.1">
    <property type="nucleotide sequence ID" value="NZ_JBHRYH010000005.1"/>
</dbReference>
<protein>
    <recommendedName>
        <fullName evidence="4">Amino acid permease</fullName>
    </recommendedName>
</protein>
<accession>A0ABV7TPT3</accession>
<keyword evidence="1" id="KW-0812">Transmembrane</keyword>
<evidence type="ECO:0000313" key="3">
    <source>
        <dbReference type="Proteomes" id="UP001595636"/>
    </source>
</evidence>
<keyword evidence="3" id="KW-1185">Reference proteome</keyword>
<evidence type="ECO:0000256" key="1">
    <source>
        <dbReference type="SAM" id="Phobius"/>
    </source>
</evidence>